<accession>A0A1B6MAA5</accession>
<dbReference type="AlphaFoldDB" id="A0A1B6MAA5"/>
<protein>
    <submittedName>
        <fullName evidence="1">Uncharacterized protein</fullName>
    </submittedName>
</protein>
<proteinExistence type="predicted"/>
<organism evidence="1">
    <name type="scientific">Graphocephala atropunctata</name>
    <dbReference type="NCBI Taxonomy" id="36148"/>
    <lineage>
        <taxon>Eukaryota</taxon>
        <taxon>Metazoa</taxon>
        <taxon>Ecdysozoa</taxon>
        <taxon>Arthropoda</taxon>
        <taxon>Hexapoda</taxon>
        <taxon>Insecta</taxon>
        <taxon>Pterygota</taxon>
        <taxon>Neoptera</taxon>
        <taxon>Paraneoptera</taxon>
        <taxon>Hemiptera</taxon>
        <taxon>Auchenorrhyncha</taxon>
        <taxon>Membracoidea</taxon>
        <taxon>Cicadellidae</taxon>
        <taxon>Cicadellinae</taxon>
        <taxon>Cicadellini</taxon>
        <taxon>Graphocephala</taxon>
    </lineage>
</organism>
<reference evidence="1" key="1">
    <citation type="submission" date="2015-11" db="EMBL/GenBank/DDBJ databases">
        <title>De novo transcriptome assembly of four potential Pierce s Disease insect vectors from Arizona vineyards.</title>
        <authorList>
            <person name="Tassone E.E."/>
        </authorList>
    </citation>
    <scope>NUCLEOTIDE SEQUENCE</scope>
</reference>
<evidence type="ECO:0000313" key="1">
    <source>
        <dbReference type="EMBL" id="JAT32862.1"/>
    </source>
</evidence>
<gene>
    <name evidence="1" type="ORF">g.44829</name>
</gene>
<feature type="non-terminal residue" evidence="1">
    <location>
        <position position="1"/>
    </location>
</feature>
<sequence length="386" mass="44676">RHLCEQLEFLVIMVVSKLGKPPDGEVVVRDVSIKRFDSSECTLHLILIGDETFFVGIEVSKLFTYKNSLIIKRHLSHTDYIPKISSEIRNILKANEIHYNANLFKKPGLAILLCKARRVSSEMVDQFINCKLIINIINPSNGNHLESVLRKSMSKNSISIDLNGFKICVVIDSDNILWFSLDNILKLFKIKKKSQESCVDKDFIKCFKDLNIDHKNHSSNRSVNNVSKFIGISELQSLMENYKLKDKCLENIETLSVGSVNTKYMVFRKKIEPECINNIVNKLKDNKLDINCMFKLQYCVKISKICYYIDLCIDHHTGFKILVECDEAFHEKRQDKDIKREEKIKNKFNGNCIFIRFKPDNPDYDISDVVKQTISVIKNLKKSKNP</sequence>
<name>A0A1B6MAA5_9HEMI</name>
<dbReference type="EMBL" id="GEBQ01007115">
    <property type="protein sequence ID" value="JAT32862.1"/>
    <property type="molecule type" value="Transcribed_RNA"/>
</dbReference>